<dbReference type="AlphaFoldDB" id="K2S1F6"/>
<dbReference type="Proteomes" id="UP000007129">
    <property type="component" value="Unassembled WGS sequence"/>
</dbReference>
<sequence length="164" mass="17337">MRKVASLCSLGARSVKNDNVLAWPRKRGIRKRRGCRSISRSEANSARVPNLAVGGPKGSSHFLLLVPDIGQSPLLSPPPLSILSSGGRITSSAILLNVLGVLLAWPYGARTRTERATTKAGEVAVSIHMLVEVVASDPTARARQTGLDIVVTASLRVGVLWVGV</sequence>
<dbReference type="HOGENOM" id="CLU_1619347_0_0_1"/>
<evidence type="ECO:0000313" key="2">
    <source>
        <dbReference type="Proteomes" id="UP000007129"/>
    </source>
</evidence>
<comment type="caution">
    <text evidence="1">The sequence shown here is derived from an EMBL/GenBank/DDBJ whole genome shotgun (WGS) entry which is preliminary data.</text>
</comment>
<gene>
    <name evidence="1" type="ORF">MPH_03933</name>
</gene>
<proteinExistence type="predicted"/>
<dbReference type="EMBL" id="AHHD01000171">
    <property type="protein sequence ID" value="EKG18807.1"/>
    <property type="molecule type" value="Genomic_DNA"/>
</dbReference>
<dbReference type="VEuPathDB" id="FungiDB:MPH_03933"/>
<accession>K2S1F6</accession>
<organism evidence="1 2">
    <name type="scientific">Macrophomina phaseolina (strain MS6)</name>
    <name type="common">Charcoal rot fungus</name>
    <dbReference type="NCBI Taxonomy" id="1126212"/>
    <lineage>
        <taxon>Eukaryota</taxon>
        <taxon>Fungi</taxon>
        <taxon>Dikarya</taxon>
        <taxon>Ascomycota</taxon>
        <taxon>Pezizomycotina</taxon>
        <taxon>Dothideomycetes</taxon>
        <taxon>Dothideomycetes incertae sedis</taxon>
        <taxon>Botryosphaeriales</taxon>
        <taxon>Botryosphaeriaceae</taxon>
        <taxon>Macrophomina</taxon>
    </lineage>
</organism>
<dbReference type="InParanoid" id="K2S1F6"/>
<reference evidence="1 2" key="1">
    <citation type="journal article" date="2012" name="BMC Genomics">
        <title>Tools to kill: Genome of one of the most destructive plant pathogenic fungi Macrophomina phaseolina.</title>
        <authorList>
            <person name="Islam M.S."/>
            <person name="Haque M.S."/>
            <person name="Islam M.M."/>
            <person name="Emdad E.M."/>
            <person name="Halim A."/>
            <person name="Hossen Q.M.M."/>
            <person name="Hossain M.Z."/>
            <person name="Ahmed B."/>
            <person name="Rahim S."/>
            <person name="Rahman M.S."/>
            <person name="Alam M.M."/>
            <person name="Hou S."/>
            <person name="Wan X."/>
            <person name="Saito J.A."/>
            <person name="Alam M."/>
        </authorList>
    </citation>
    <scope>NUCLEOTIDE SEQUENCE [LARGE SCALE GENOMIC DNA]</scope>
    <source>
        <strain evidence="1 2">MS6</strain>
    </source>
</reference>
<name>K2S1F6_MACPH</name>
<protein>
    <submittedName>
        <fullName evidence="1">Uncharacterized protein</fullName>
    </submittedName>
</protein>
<evidence type="ECO:0000313" key="1">
    <source>
        <dbReference type="EMBL" id="EKG18807.1"/>
    </source>
</evidence>